<evidence type="ECO:0000256" key="11">
    <source>
        <dbReference type="ARBA" id="ARBA00023304"/>
    </source>
</evidence>
<evidence type="ECO:0000256" key="12">
    <source>
        <dbReference type="ARBA" id="ARBA00048212"/>
    </source>
</evidence>
<comment type="pathway">
    <text evidence="2">Amino-acid biosynthesis; L-isoleucine biosynthesis; L-isoleucine from 2-oxobutanoate: step 4/4.</text>
</comment>
<dbReference type="OMA" id="RGWIIEI"/>
<evidence type="ECO:0000256" key="6">
    <source>
        <dbReference type="ARBA" id="ARBA00022576"/>
    </source>
</evidence>
<dbReference type="FunFam" id="3.20.10.10:FF:000003">
    <property type="entry name" value="Branched-chain-amino-acid aminotransferase"/>
    <property type="match status" value="1"/>
</dbReference>
<dbReference type="Gene3D" id="3.20.10.10">
    <property type="entry name" value="D-amino Acid Aminotransferase, subunit A, domain 2"/>
    <property type="match status" value="1"/>
</dbReference>
<dbReference type="Gramene" id="evm.model.05.294">
    <property type="protein sequence ID" value="cds.evm.model.05.294"/>
    <property type="gene ID" value="evm.TU.05.294"/>
</dbReference>
<evidence type="ECO:0000313" key="19">
    <source>
        <dbReference type="EnsemblPlants" id="cds.evm.model.05.294"/>
    </source>
</evidence>
<comment type="pathway">
    <text evidence="4">Amino-acid biosynthesis; L-leucine biosynthesis; L-leucine from 3-methyl-2-oxobutanoate: step 4/4.</text>
</comment>
<dbReference type="GO" id="GO:0005737">
    <property type="term" value="C:cytoplasm"/>
    <property type="evidence" value="ECO:0007669"/>
    <property type="project" value="UniProtKB-ARBA"/>
</dbReference>
<dbReference type="SUPFAM" id="SSF56752">
    <property type="entry name" value="D-aminoacid aminotransferase-like PLP-dependent enzymes"/>
    <property type="match status" value="1"/>
</dbReference>
<evidence type="ECO:0000256" key="13">
    <source>
        <dbReference type="ARBA" id="ARBA00048798"/>
    </source>
</evidence>
<dbReference type="EC" id="2.6.1.42" evidence="18"/>
<evidence type="ECO:0000256" key="9">
    <source>
        <dbReference type="ARBA" id="ARBA00022898"/>
    </source>
</evidence>
<dbReference type="NCBIfam" id="TIGR01123">
    <property type="entry name" value="ilvE_II"/>
    <property type="match status" value="1"/>
</dbReference>
<evidence type="ECO:0000256" key="3">
    <source>
        <dbReference type="ARBA" id="ARBA00004931"/>
    </source>
</evidence>
<evidence type="ECO:0000313" key="20">
    <source>
        <dbReference type="Proteomes" id="UP000596661"/>
    </source>
</evidence>
<dbReference type="GO" id="GO:0004084">
    <property type="term" value="F:branched-chain-amino-acid transaminase activity"/>
    <property type="evidence" value="ECO:0007669"/>
    <property type="project" value="UniProtKB-EC"/>
</dbReference>
<sequence>MIRRGLWLHNLVPSFRVGASSSSSTLFKLGYPYNNSAPYYVESSKQSCELSSKSDKEPNEMDWDNLGFKLITTDYIYSMKCTEEGNFEQGRLSLHANIELSPAAAILNYAQGVFEGTKAHKKEDGGLLLFRPDQNGVRMKIGAERMCMPSPSVDQFVDAVKQTAIANRSWVPPSGKGSLYIRPLLMGTGGALGVAPAPDYTFLVYASPVANYFKEGLAPLNIYVEDEFHRASPGGTGHVKAISNYSPCLKALTRAKKRGFSDVLFLDSIHKKYVEELSTCNIFIVKGNQISTPATNGTILPGVTRSSIIEIARDYDYKIEEREIEVDEVMEAEEVFCTGTAVGVASVGSITYHTKRVEFKTGDQTVSQKLYSTLTGIQRGVIEDKKGWIVEID</sequence>
<dbReference type="NCBIfam" id="NF009897">
    <property type="entry name" value="PRK13357.1"/>
    <property type="match status" value="1"/>
</dbReference>
<dbReference type="PROSITE" id="PS00770">
    <property type="entry name" value="AA_TRANSFER_CLASS_4"/>
    <property type="match status" value="1"/>
</dbReference>
<comment type="catalytic activity">
    <reaction evidence="13 18">
        <text>L-isoleucine + 2-oxoglutarate = (S)-3-methyl-2-oxopentanoate + L-glutamate</text>
        <dbReference type="Rhea" id="RHEA:24801"/>
        <dbReference type="ChEBI" id="CHEBI:16810"/>
        <dbReference type="ChEBI" id="CHEBI:29985"/>
        <dbReference type="ChEBI" id="CHEBI:35146"/>
        <dbReference type="ChEBI" id="CHEBI:58045"/>
        <dbReference type="EC" id="2.6.1.42"/>
    </reaction>
</comment>
<comment type="catalytic activity">
    <reaction evidence="12 18">
        <text>L-valine + 2-oxoglutarate = 3-methyl-2-oxobutanoate + L-glutamate</text>
        <dbReference type="Rhea" id="RHEA:24813"/>
        <dbReference type="ChEBI" id="CHEBI:11851"/>
        <dbReference type="ChEBI" id="CHEBI:16810"/>
        <dbReference type="ChEBI" id="CHEBI:29985"/>
        <dbReference type="ChEBI" id="CHEBI:57762"/>
        <dbReference type="EC" id="2.6.1.42"/>
    </reaction>
</comment>
<keyword evidence="6 18" id="KW-0032">Aminotransferase</keyword>
<keyword evidence="10" id="KW-0809">Transit peptide</keyword>
<proteinExistence type="inferred from homology"/>
<dbReference type="GO" id="GO:0008652">
    <property type="term" value="P:amino acid biosynthetic process"/>
    <property type="evidence" value="ECO:0007669"/>
    <property type="project" value="UniProtKB-KW"/>
</dbReference>
<comment type="pathway">
    <text evidence="3">Amino-acid biosynthesis; L-valine biosynthesis; L-valine from pyruvate: step 4/4.</text>
</comment>
<reference evidence="19" key="1">
    <citation type="submission" date="2018-11" db="EMBL/GenBank/DDBJ databases">
        <authorList>
            <person name="Grassa J C."/>
        </authorList>
    </citation>
    <scope>NUCLEOTIDE SEQUENCE [LARGE SCALE GENOMIC DNA]</scope>
</reference>
<evidence type="ECO:0000256" key="2">
    <source>
        <dbReference type="ARBA" id="ARBA00004824"/>
    </source>
</evidence>
<evidence type="ECO:0000256" key="18">
    <source>
        <dbReference type="RuleBase" id="RU004517"/>
    </source>
</evidence>
<reference evidence="19" key="2">
    <citation type="submission" date="2021-03" db="UniProtKB">
        <authorList>
            <consortium name="EnsemblPlants"/>
        </authorList>
    </citation>
    <scope>IDENTIFICATION</scope>
</reference>
<dbReference type="Pfam" id="PF01063">
    <property type="entry name" value="Aminotran_4"/>
    <property type="match status" value="1"/>
</dbReference>
<evidence type="ECO:0000256" key="5">
    <source>
        <dbReference type="ARBA" id="ARBA00009320"/>
    </source>
</evidence>
<accession>A0A803PPV3</accession>
<evidence type="ECO:0000256" key="7">
    <source>
        <dbReference type="ARBA" id="ARBA00022605"/>
    </source>
</evidence>
<comment type="catalytic activity">
    <reaction evidence="14 18">
        <text>L-leucine + 2-oxoglutarate = 4-methyl-2-oxopentanoate + L-glutamate</text>
        <dbReference type="Rhea" id="RHEA:18321"/>
        <dbReference type="ChEBI" id="CHEBI:16810"/>
        <dbReference type="ChEBI" id="CHEBI:17865"/>
        <dbReference type="ChEBI" id="CHEBI:29985"/>
        <dbReference type="ChEBI" id="CHEBI:57427"/>
        <dbReference type="EC" id="2.6.1.42"/>
    </reaction>
</comment>
<name>A0A803PPV3_CANSA</name>
<dbReference type="EnsemblPlants" id="evm.model.05.294">
    <property type="protein sequence ID" value="cds.evm.model.05.294"/>
    <property type="gene ID" value="evm.TU.05.294"/>
</dbReference>
<keyword evidence="11 18" id="KW-0100">Branched-chain amino acid biosynthesis</keyword>
<feature type="modified residue" description="N6-(pyridoxal phosphate)lysine" evidence="15">
    <location>
        <position position="240"/>
    </location>
</feature>
<comment type="similarity">
    <text evidence="5 16">Belongs to the class-IV pyridoxal-phosphate-dependent aminotransferase family.</text>
</comment>
<dbReference type="EMBL" id="UZAU01000413">
    <property type="status" value="NOT_ANNOTATED_CDS"/>
    <property type="molecule type" value="Genomic_DNA"/>
</dbReference>
<protein>
    <recommendedName>
        <fullName evidence="18">Branched-chain-amino-acid aminotransferase</fullName>
        <ecNumber evidence="18">2.6.1.42</ecNumber>
    </recommendedName>
</protein>
<evidence type="ECO:0000256" key="8">
    <source>
        <dbReference type="ARBA" id="ARBA00022679"/>
    </source>
</evidence>
<dbReference type="PANTHER" id="PTHR42825">
    <property type="entry name" value="AMINO ACID AMINOTRANSFERASE"/>
    <property type="match status" value="1"/>
</dbReference>
<dbReference type="InterPro" id="IPR043131">
    <property type="entry name" value="BCAT-like_N"/>
</dbReference>
<evidence type="ECO:0000256" key="1">
    <source>
        <dbReference type="ARBA" id="ARBA00001933"/>
    </source>
</evidence>
<dbReference type="Gene3D" id="3.30.470.10">
    <property type="match status" value="1"/>
</dbReference>
<dbReference type="GO" id="GO:0009082">
    <property type="term" value="P:branched-chain amino acid biosynthetic process"/>
    <property type="evidence" value="ECO:0007669"/>
    <property type="project" value="UniProtKB-KW"/>
</dbReference>
<dbReference type="InterPro" id="IPR043132">
    <property type="entry name" value="BCAT-like_C"/>
</dbReference>
<dbReference type="AlphaFoldDB" id="A0A803PPV3"/>
<keyword evidence="7 18" id="KW-0028">Amino-acid biosynthesis</keyword>
<dbReference type="Proteomes" id="UP000596661">
    <property type="component" value="Chromosome 5"/>
</dbReference>
<comment type="cofactor">
    <cofactor evidence="1 17">
        <name>pyridoxal 5'-phosphate</name>
        <dbReference type="ChEBI" id="CHEBI:597326"/>
    </cofactor>
</comment>
<dbReference type="PIRSF" id="PIRSF006468">
    <property type="entry name" value="BCAT1"/>
    <property type="match status" value="1"/>
</dbReference>
<keyword evidence="8 18" id="KW-0808">Transferase</keyword>
<dbReference type="InterPro" id="IPR033939">
    <property type="entry name" value="BCAT_family"/>
</dbReference>
<keyword evidence="9 17" id="KW-0663">Pyridoxal phosphate</keyword>
<dbReference type="InterPro" id="IPR001544">
    <property type="entry name" value="Aminotrans_IV"/>
</dbReference>
<evidence type="ECO:0000256" key="17">
    <source>
        <dbReference type="RuleBase" id="RU004516"/>
    </source>
</evidence>
<dbReference type="PANTHER" id="PTHR42825:SF29">
    <property type="entry name" value="BRANCHED-CHAIN-AMINO-ACID AMINOTRANSFERASE"/>
    <property type="match status" value="1"/>
</dbReference>
<dbReference type="InterPro" id="IPR018300">
    <property type="entry name" value="Aminotrans_IV_CS"/>
</dbReference>
<evidence type="ECO:0000256" key="14">
    <source>
        <dbReference type="ARBA" id="ARBA00049229"/>
    </source>
</evidence>
<evidence type="ECO:0000256" key="15">
    <source>
        <dbReference type="PIRSR" id="PIRSR006468-1"/>
    </source>
</evidence>
<dbReference type="InterPro" id="IPR036038">
    <property type="entry name" value="Aminotransferase-like"/>
</dbReference>
<evidence type="ECO:0000256" key="16">
    <source>
        <dbReference type="RuleBase" id="RU004106"/>
    </source>
</evidence>
<dbReference type="CDD" id="cd01557">
    <property type="entry name" value="BCAT_beta_family"/>
    <property type="match status" value="1"/>
</dbReference>
<dbReference type="OrthoDB" id="409992at2759"/>
<keyword evidence="20" id="KW-1185">Reference proteome</keyword>
<evidence type="ECO:0000256" key="4">
    <source>
        <dbReference type="ARBA" id="ARBA00005072"/>
    </source>
</evidence>
<dbReference type="FunFam" id="3.30.470.10:FF:000003">
    <property type="entry name" value="Branched-chain-amino-acid aminotransferase"/>
    <property type="match status" value="1"/>
</dbReference>
<organism evidence="19 20">
    <name type="scientific">Cannabis sativa</name>
    <name type="common">Hemp</name>
    <name type="synonym">Marijuana</name>
    <dbReference type="NCBI Taxonomy" id="3483"/>
    <lineage>
        <taxon>Eukaryota</taxon>
        <taxon>Viridiplantae</taxon>
        <taxon>Streptophyta</taxon>
        <taxon>Embryophyta</taxon>
        <taxon>Tracheophyta</taxon>
        <taxon>Spermatophyta</taxon>
        <taxon>Magnoliopsida</taxon>
        <taxon>eudicotyledons</taxon>
        <taxon>Gunneridae</taxon>
        <taxon>Pentapetalae</taxon>
        <taxon>rosids</taxon>
        <taxon>fabids</taxon>
        <taxon>Rosales</taxon>
        <taxon>Cannabaceae</taxon>
        <taxon>Cannabis</taxon>
    </lineage>
</organism>
<evidence type="ECO:0000256" key="10">
    <source>
        <dbReference type="ARBA" id="ARBA00022946"/>
    </source>
</evidence>
<dbReference type="InterPro" id="IPR005786">
    <property type="entry name" value="B_amino_transII"/>
</dbReference>